<evidence type="ECO:0000313" key="2">
    <source>
        <dbReference type="Proteomes" id="UP000887565"/>
    </source>
</evidence>
<keyword evidence="1" id="KW-0732">Signal</keyword>
<accession>A0A915L1H1</accession>
<dbReference type="Proteomes" id="UP000887565">
    <property type="component" value="Unplaced"/>
</dbReference>
<dbReference type="AlphaFoldDB" id="A0A915L1H1"/>
<proteinExistence type="predicted"/>
<dbReference type="WBParaSite" id="nRc.2.0.1.t44913-RA">
    <property type="protein sequence ID" value="nRc.2.0.1.t44913-RA"/>
    <property type="gene ID" value="nRc.2.0.1.g44913"/>
</dbReference>
<sequence>MNIPKILFQVATIIFAERLVLQGVDYCDRSSEKLRNSMETMLAIEQDSLDLHSILSAIIISGNYVSVKNTHTAQIADMLTALRQGKCDDISFEVSKLSESVMHVKHQVRLTQLSVSK</sequence>
<organism evidence="2 3">
    <name type="scientific">Romanomermis culicivorax</name>
    <name type="common">Nematode worm</name>
    <dbReference type="NCBI Taxonomy" id="13658"/>
    <lineage>
        <taxon>Eukaryota</taxon>
        <taxon>Metazoa</taxon>
        <taxon>Ecdysozoa</taxon>
        <taxon>Nematoda</taxon>
        <taxon>Enoplea</taxon>
        <taxon>Dorylaimia</taxon>
        <taxon>Mermithida</taxon>
        <taxon>Mermithoidea</taxon>
        <taxon>Mermithidae</taxon>
        <taxon>Romanomermis</taxon>
    </lineage>
</organism>
<name>A0A915L1H1_ROMCU</name>
<evidence type="ECO:0000313" key="3">
    <source>
        <dbReference type="WBParaSite" id="nRc.2.0.1.t44913-RA"/>
    </source>
</evidence>
<evidence type="ECO:0000256" key="1">
    <source>
        <dbReference type="SAM" id="SignalP"/>
    </source>
</evidence>
<keyword evidence="2" id="KW-1185">Reference proteome</keyword>
<protein>
    <submittedName>
        <fullName evidence="3">Uncharacterized protein</fullName>
    </submittedName>
</protein>
<reference evidence="3" key="1">
    <citation type="submission" date="2022-11" db="UniProtKB">
        <authorList>
            <consortium name="WormBaseParasite"/>
        </authorList>
    </citation>
    <scope>IDENTIFICATION</scope>
</reference>
<feature type="chain" id="PRO_5036814631" evidence="1">
    <location>
        <begin position="23"/>
        <end position="117"/>
    </location>
</feature>
<feature type="signal peptide" evidence="1">
    <location>
        <begin position="1"/>
        <end position="22"/>
    </location>
</feature>